<feature type="chain" id="PRO_5046079484" evidence="1">
    <location>
        <begin position="21"/>
        <end position="132"/>
    </location>
</feature>
<reference evidence="2 3" key="1">
    <citation type="submission" date="2023-05" db="EMBL/GenBank/DDBJ databases">
        <title>Novel species of genus Flectobacillus isolated from stream in China.</title>
        <authorList>
            <person name="Lu H."/>
        </authorList>
    </citation>
    <scope>NUCLEOTIDE SEQUENCE [LARGE SCALE GENOMIC DNA]</scope>
    <source>
        <strain evidence="2 3">KCTC 42575</strain>
    </source>
</reference>
<feature type="signal peptide" evidence="1">
    <location>
        <begin position="1"/>
        <end position="20"/>
    </location>
</feature>
<proteinExistence type="predicted"/>
<dbReference type="Proteomes" id="UP001236507">
    <property type="component" value="Unassembled WGS sequence"/>
</dbReference>
<keyword evidence="1" id="KW-0732">Signal</keyword>
<evidence type="ECO:0000313" key="3">
    <source>
        <dbReference type="Proteomes" id="UP001236507"/>
    </source>
</evidence>
<evidence type="ECO:0000256" key="1">
    <source>
        <dbReference type="SAM" id="SignalP"/>
    </source>
</evidence>
<organism evidence="2 3">
    <name type="scientific">Flectobacillus roseus</name>
    <dbReference type="NCBI Taxonomy" id="502259"/>
    <lineage>
        <taxon>Bacteria</taxon>
        <taxon>Pseudomonadati</taxon>
        <taxon>Bacteroidota</taxon>
        <taxon>Cytophagia</taxon>
        <taxon>Cytophagales</taxon>
        <taxon>Flectobacillaceae</taxon>
        <taxon>Flectobacillus</taxon>
    </lineage>
</organism>
<gene>
    <name evidence="2" type="ORF">QM524_20515</name>
</gene>
<sequence length="132" mass="14518">MKTLFNIIALVAISASSILANPTNGDDNATNSNKKSFAIGTYRGAGTLDLHVTVDKLEGKAVTILVKDKEGRIVNREHIAKYKSNYHGRFDFSEAKDGQYTIEVTDGKDTISKTVSLENQTSTTEYRLMTVE</sequence>
<name>A0ABT6YDF6_9BACT</name>
<accession>A0ABT6YDF6</accession>
<comment type="caution">
    <text evidence="2">The sequence shown here is derived from an EMBL/GenBank/DDBJ whole genome shotgun (WGS) entry which is preliminary data.</text>
</comment>
<dbReference type="EMBL" id="JASHIF010000021">
    <property type="protein sequence ID" value="MDI9861616.1"/>
    <property type="molecule type" value="Genomic_DNA"/>
</dbReference>
<protein>
    <submittedName>
        <fullName evidence="2">Uncharacterized protein</fullName>
    </submittedName>
</protein>
<keyword evidence="3" id="KW-1185">Reference proteome</keyword>
<evidence type="ECO:0000313" key="2">
    <source>
        <dbReference type="EMBL" id="MDI9861616.1"/>
    </source>
</evidence>
<dbReference type="RefSeq" id="WP_283345990.1">
    <property type="nucleotide sequence ID" value="NZ_JASHIF010000021.1"/>
</dbReference>